<name>A0ABT2NI48_9RHOB</name>
<proteinExistence type="predicted"/>
<dbReference type="InterPro" id="IPR018692">
    <property type="entry name" value="DUF2189"/>
</dbReference>
<keyword evidence="1" id="KW-0472">Membrane</keyword>
<accession>A0ABT2NI48</accession>
<feature type="transmembrane region" description="Helical" evidence="1">
    <location>
        <begin position="38"/>
        <end position="59"/>
    </location>
</feature>
<keyword evidence="3" id="KW-1185">Reference proteome</keyword>
<comment type="caution">
    <text evidence="2">The sequence shown here is derived from an EMBL/GenBank/DDBJ whole genome shotgun (WGS) entry which is preliminary data.</text>
</comment>
<sequence length="259" mass="27606">MSDAASGPDPLPEIRTAGFGDIRAALVAGLGDFLRAPLFGLFFSAVYVAGGMVLLRIYSAAGQEWWIAPLAVGFPLIGPFAAVGLYEVSRRIEAGERPGWRAVLGVVFAQKDRQIPALAAVIIVFFLFWVFVAHALFALFLGLRAFSGSMTLAQIFLEGSGPLMLLIGTAVGAGFSAVLFAISVVGLPLLLEREVDFVSAMIHSVQATLANLPVMLAWGGVITVALFVGMLPMFLGLFIVLPVLGHASWHMYRRLVETG</sequence>
<evidence type="ECO:0000313" key="2">
    <source>
        <dbReference type="EMBL" id="MCT8328587.1"/>
    </source>
</evidence>
<gene>
    <name evidence="2" type="ORF">N5I32_03560</name>
</gene>
<feature type="transmembrane region" description="Helical" evidence="1">
    <location>
        <begin position="117"/>
        <end position="143"/>
    </location>
</feature>
<dbReference type="Pfam" id="PF09955">
    <property type="entry name" value="DUF2189"/>
    <property type="match status" value="1"/>
</dbReference>
<feature type="transmembrane region" description="Helical" evidence="1">
    <location>
        <begin position="65"/>
        <end position="88"/>
    </location>
</feature>
<keyword evidence="1" id="KW-0812">Transmembrane</keyword>
<evidence type="ECO:0000313" key="3">
    <source>
        <dbReference type="Proteomes" id="UP001205601"/>
    </source>
</evidence>
<evidence type="ECO:0000256" key="1">
    <source>
        <dbReference type="SAM" id="Phobius"/>
    </source>
</evidence>
<reference evidence="3" key="1">
    <citation type="submission" date="2023-07" db="EMBL/GenBank/DDBJ databases">
        <title>Defluviimonas sediminis sp. nov., isolated from mangrove sediment.</title>
        <authorList>
            <person name="Liu L."/>
            <person name="Li J."/>
            <person name="Huang Y."/>
            <person name="Pan J."/>
            <person name="Li M."/>
        </authorList>
    </citation>
    <scope>NUCLEOTIDE SEQUENCE [LARGE SCALE GENOMIC DNA]</scope>
    <source>
        <strain evidence="3">FT324</strain>
    </source>
</reference>
<feature type="transmembrane region" description="Helical" evidence="1">
    <location>
        <begin position="224"/>
        <end position="244"/>
    </location>
</feature>
<keyword evidence="1" id="KW-1133">Transmembrane helix</keyword>
<dbReference type="Proteomes" id="UP001205601">
    <property type="component" value="Unassembled WGS sequence"/>
</dbReference>
<protein>
    <submittedName>
        <fullName evidence="2">DUF2189 domain-containing protein</fullName>
    </submittedName>
</protein>
<feature type="transmembrane region" description="Helical" evidence="1">
    <location>
        <begin position="163"/>
        <end position="190"/>
    </location>
</feature>
<dbReference type="EMBL" id="JAOCQF010000001">
    <property type="protein sequence ID" value="MCT8328587.1"/>
    <property type="molecule type" value="Genomic_DNA"/>
</dbReference>
<dbReference type="RefSeq" id="WP_261494014.1">
    <property type="nucleotide sequence ID" value="NZ_JAOCQF010000001.1"/>
</dbReference>
<organism evidence="2 3">
    <name type="scientific">Albidovulum sediminis</name>
    <dbReference type="NCBI Taxonomy" id="3066345"/>
    <lineage>
        <taxon>Bacteria</taxon>
        <taxon>Pseudomonadati</taxon>
        <taxon>Pseudomonadota</taxon>
        <taxon>Alphaproteobacteria</taxon>
        <taxon>Rhodobacterales</taxon>
        <taxon>Paracoccaceae</taxon>
        <taxon>Albidovulum</taxon>
    </lineage>
</organism>